<evidence type="ECO:0000313" key="3">
    <source>
        <dbReference type="Proteomes" id="UP000241890"/>
    </source>
</evidence>
<keyword evidence="3" id="KW-1185">Reference proteome</keyword>
<comment type="caution">
    <text evidence="2">The sequence shown here is derived from an EMBL/GenBank/DDBJ whole genome shotgun (WGS) entry which is preliminary data.</text>
</comment>
<accession>A0A2R5GL71</accession>
<evidence type="ECO:0000313" key="2">
    <source>
        <dbReference type="EMBL" id="GBG31620.1"/>
    </source>
</evidence>
<evidence type="ECO:0000256" key="1">
    <source>
        <dbReference type="SAM" id="MobiDB-lite"/>
    </source>
</evidence>
<gene>
    <name evidence="2" type="ORF">FCC1311_078452</name>
</gene>
<dbReference type="Proteomes" id="UP000241890">
    <property type="component" value="Unassembled WGS sequence"/>
</dbReference>
<name>A0A2R5GL71_9STRA</name>
<proteinExistence type="predicted"/>
<dbReference type="EMBL" id="BEYU01000101">
    <property type="protein sequence ID" value="GBG31620.1"/>
    <property type="molecule type" value="Genomic_DNA"/>
</dbReference>
<reference evidence="2 3" key="1">
    <citation type="submission" date="2017-12" db="EMBL/GenBank/DDBJ databases">
        <title>Sequencing, de novo assembly and annotation of complete genome of a new Thraustochytrid species, strain FCC1311.</title>
        <authorList>
            <person name="Sedici K."/>
            <person name="Godart F."/>
            <person name="Aiese Cigliano R."/>
            <person name="Sanseverino W."/>
            <person name="Barakat M."/>
            <person name="Ortet P."/>
            <person name="Marechal E."/>
            <person name="Cagnac O."/>
            <person name="Amato A."/>
        </authorList>
    </citation>
    <scope>NUCLEOTIDE SEQUENCE [LARGE SCALE GENOMIC DNA]</scope>
</reference>
<dbReference type="AlphaFoldDB" id="A0A2R5GL71"/>
<sequence>MAAATAIVTVASVSAVSVSLAYQLTRVMLYKAVEAAANTAIALLAKNHESVGRVQFILMELDVEAKFKTVRSLLEAVESDEVELAGSTSEDFIHVCVSNVRDVMETITITLTRIQNSMDAHAKMWFNAWRKLDVVDDLELLKAQCRMFDKRLETLIQCLSVPSKGSHEERTAHAQHGLINQLIFGDARTGYDEEDERATEDLERTRSHMLALQAHNDAEMIGEGPRVGASASGLSKSRSATGAAPKTTVLFEDPVFL</sequence>
<protein>
    <submittedName>
        <fullName evidence="2">Uncharacterized protein</fullName>
    </submittedName>
</protein>
<dbReference type="InParanoid" id="A0A2R5GL71"/>
<organism evidence="2 3">
    <name type="scientific">Hondaea fermentalgiana</name>
    <dbReference type="NCBI Taxonomy" id="2315210"/>
    <lineage>
        <taxon>Eukaryota</taxon>
        <taxon>Sar</taxon>
        <taxon>Stramenopiles</taxon>
        <taxon>Bigyra</taxon>
        <taxon>Labyrinthulomycetes</taxon>
        <taxon>Thraustochytrida</taxon>
        <taxon>Thraustochytriidae</taxon>
        <taxon>Hondaea</taxon>
    </lineage>
</organism>
<feature type="region of interest" description="Disordered" evidence="1">
    <location>
        <begin position="222"/>
        <end position="243"/>
    </location>
</feature>